<reference evidence="9 10" key="1">
    <citation type="submission" date="2012-10" db="EMBL/GenBank/DDBJ databases">
        <title>Genome sequencing and analysis of entomopathogenic fungi Beauveria bassiana D1-5.</title>
        <authorList>
            <person name="Li Q."/>
            <person name="Wang L."/>
            <person name="Zhang Z."/>
            <person name="Wang Q."/>
            <person name="Ren J."/>
            <person name="Wang M."/>
            <person name="Xu W."/>
            <person name="Wang J."/>
            <person name="Lu Y."/>
            <person name="Du Q."/>
            <person name="Sun Z."/>
        </authorList>
    </citation>
    <scope>NUCLEOTIDE SEQUENCE [LARGE SCALE GENOMIC DNA]</scope>
    <source>
        <strain evidence="9 10">D1-5</strain>
    </source>
</reference>
<gene>
    <name evidence="9" type="ORF">BBAD15_g2625</name>
</gene>
<dbReference type="eggNOG" id="KOG2653">
    <property type="taxonomic scope" value="Eukaryota"/>
</dbReference>
<dbReference type="SMART" id="SM01350">
    <property type="entry name" value="6PGD"/>
    <property type="match status" value="1"/>
</dbReference>
<dbReference type="AlphaFoldDB" id="A0A0A2VVH4"/>
<dbReference type="Pfam" id="PF03446">
    <property type="entry name" value="NAD_binding_2"/>
    <property type="match status" value="1"/>
</dbReference>
<evidence type="ECO:0000256" key="7">
    <source>
        <dbReference type="PIRSR" id="PIRSR000109-1"/>
    </source>
</evidence>
<proteinExistence type="inferred from homology"/>
<name>A0A0A2VVH4_BEABA</name>
<evidence type="ECO:0000256" key="6">
    <source>
        <dbReference type="PIRNR" id="PIRNR000109"/>
    </source>
</evidence>
<comment type="caution">
    <text evidence="9">The sequence shown here is derived from an EMBL/GenBank/DDBJ whole genome shotgun (WGS) entry which is preliminary data.</text>
</comment>
<dbReference type="Pfam" id="PF00393">
    <property type="entry name" value="6PGD"/>
    <property type="match status" value="1"/>
</dbReference>
<dbReference type="InterPro" id="IPR008927">
    <property type="entry name" value="6-PGluconate_DH-like_C_sf"/>
</dbReference>
<evidence type="ECO:0000259" key="8">
    <source>
        <dbReference type="SMART" id="SM01350"/>
    </source>
</evidence>
<dbReference type="OrthoDB" id="434986at2759"/>
<keyword evidence="4" id="KW-0311">Gluconate utilization</keyword>
<comment type="function">
    <text evidence="6">Catalyzes the oxidative decarboxylation of 6-phosphogluconate to ribulose 5-phosphate and CO(2), with concomitant reduction of NADP to NADPH.</text>
</comment>
<dbReference type="EMBL" id="ANFO01000193">
    <property type="protein sequence ID" value="KGQ11618.1"/>
    <property type="molecule type" value="Genomic_DNA"/>
</dbReference>
<comment type="pathway">
    <text evidence="1 6">Carbohydrate degradation; pentose phosphate pathway; D-ribulose 5-phosphate from D-glucose 6-phosphate (oxidative stage): step 3/3.</text>
</comment>
<evidence type="ECO:0000256" key="1">
    <source>
        <dbReference type="ARBA" id="ARBA00004874"/>
    </source>
</evidence>
<evidence type="ECO:0000256" key="5">
    <source>
        <dbReference type="ARBA" id="ARBA00023126"/>
    </source>
</evidence>
<dbReference type="InterPro" id="IPR036291">
    <property type="entry name" value="NAD(P)-bd_dom_sf"/>
</dbReference>
<dbReference type="PRINTS" id="PR00076">
    <property type="entry name" value="6PGDHDRGNASE"/>
</dbReference>
<evidence type="ECO:0000313" key="9">
    <source>
        <dbReference type="EMBL" id="KGQ11618.1"/>
    </source>
</evidence>
<dbReference type="HOGENOM" id="CLU_024540_4_0_1"/>
<dbReference type="Proteomes" id="UP000030106">
    <property type="component" value="Unassembled WGS sequence"/>
</dbReference>
<evidence type="ECO:0000256" key="2">
    <source>
        <dbReference type="ARBA" id="ARBA00008419"/>
    </source>
</evidence>
<dbReference type="SUPFAM" id="SSF48179">
    <property type="entry name" value="6-phosphogluconate dehydrogenase C-terminal domain-like"/>
    <property type="match status" value="1"/>
</dbReference>
<sequence length="509" mass="55319">MTSEGINTSVQLAVLGAGGMGAGLCLLLAEHGHTVYFFDPNEENVQKLSNDAFQIGLQDKVTNCKSVESLFRNVNDEAHAAVYLMSVPHGAAADKAVDSLRPFLRPDDVIIDCGNEHYENTERRQKDLAVYGVKYIGCGVSGGYQSARSGPSMSPGGDLGVVRSLLPFFQKIAAKDDQGNPCTAVIGTGGSGHYVKMIHNGIEHGMMGILGEVWLIMSRGLRMSNDKIADTLESWNNTGELRGCFLLGIGADLLRATNDKGEHVLSSIRDKVVQDAEGSEGTGTWTCAEAISHHSPAATIVSAHFYRCASAFAASREKVTASLAFGDLPQPPQEMAIDSVDEFLAALHATTCFGFLSCFAQGLNVLRAKDKLAGWHLKYTDVVQVWRAGCIIRADGILSTFDSIFKNVHCSVDDLFWHSEVTAAMHQRTSFVKRVVLAATDADMLLPTISQSFEHFKYIQATHGPAQFIEAQMDYFGKHMFDTWTEPPGGAKTGKHHFEWKQAKGSSDY</sequence>
<evidence type="ECO:0000256" key="3">
    <source>
        <dbReference type="ARBA" id="ARBA00023002"/>
    </source>
</evidence>
<comment type="subunit">
    <text evidence="6">Homodimer.</text>
</comment>
<dbReference type="InterPro" id="IPR006113">
    <property type="entry name" value="6PGDH_Gnd/GntZ"/>
</dbReference>
<keyword evidence="6" id="KW-0521">NADP</keyword>
<dbReference type="Gene3D" id="1.20.5.320">
    <property type="entry name" value="6-Phosphogluconate Dehydrogenase, domain 3"/>
    <property type="match status" value="1"/>
</dbReference>
<dbReference type="GO" id="GO:0006098">
    <property type="term" value="P:pentose-phosphate shunt"/>
    <property type="evidence" value="ECO:0007669"/>
    <property type="project" value="UniProtKB-UniPathway"/>
</dbReference>
<dbReference type="PANTHER" id="PTHR11811">
    <property type="entry name" value="6-PHOSPHOGLUCONATE DEHYDROGENASE"/>
    <property type="match status" value="1"/>
</dbReference>
<keyword evidence="3 6" id="KW-0560">Oxidoreductase</keyword>
<dbReference type="GO" id="GO:0019521">
    <property type="term" value="P:D-gluconate metabolic process"/>
    <property type="evidence" value="ECO:0007669"/>
    <property type="project" value="UniProtKB-KW"/>
</dbReference>
<keyword evidence="5 6" id="KW-0570">Pentose shunt</keyword>
<protein>
    <recommendedName>
        <fullName evidence="6">6-phosphogluconate dehydrogenase, decarboxylating</fullName>
        <ecNumber evidence="6">1.1.1.44</ecNumber>
    </recommendedName>
</protein>
<dbReference type="InterPro" id="IPR006114">
    <property type="entry name" value="6PGDH_C"/>
</dbReference>
<dbReference type="GO" id="GO:0050661">
    <property type="term" value="F:NADP binding"/>
    <property type="evidence" value="ECO:0007669"/>
    <property type="project" value="InterPro"/>
</dbReference>
<evidence type="ECO:0000256" key="4">
    <source>
        <dbReference type="ARBA" id="ARBA00023064"/>
    </source>
</evidence>
<comment type="catalytic activity">
    <reaction evidence="6">
        <text>6-phospho-D-gluconate + NADP(+) = D-ribulose 5-phosphate + CO2 + NADPH</text>
        <dbReference type="Rhea" id="RHEA:10116"/>
        <dbReference type="ChEBI" id="CHEBI:16526"/>
        <dbReference type="ChEBI" id="CHEBI:57783"/>
        <dbReference type="ChEBI" id="CHEBI:58121"/>
        <dbReference type="ChEBI" id="CHEBI:58349"/>
        <dbReference type="ChEBI" id="CHEBI:58759"/>
        <dbReference type="EC" id="1.1.1.44"/>
    </reaction>
</comment>
<accession>A0A0A2VVH4</accession>
<dbReference type="GO" id="GO:0004616">
    <property type="term" value="F:phosphogluconate dehydrogenase (decarboxylating) activity"/>
    <property type="evidence" value="ECO:0007669"/>
    <property type="project" value="UniProtKB-EC"/>
</dbReference>
<dbReference type="InterPro" id="IPR013328">
    <property type="entry name" value="6PGD_dom2"/>
</dbReference>
<dbReference type="PIRSF" id="PIRSF000109">
    <property type="entry name" value="6PGD"/>
    <property type="match status" value="1"/>
</dbReference>
<feature type="domain" description="6-phosphogluconate dehydrogenase C-terminal" evidence="8">
    <location>
        <begin position="192"/>
        <end position="501"/>
    </location>
</feature>
<dbReference type="SUPFAM" id="SSF51735">
    <property type="entry name" value="NAD(P)-binding Rossmann-fold domains"/>
    <property type="match status" value="1"/>
</dbReference>
<dbReference type="EC" id="1.1.1.44" evidence="6"/>
<dbReference type="STRING" id="1245745.A0A0A2VVH4"/>
<organism evidence="9 10">
    <name type="scientific">Beauveria bassiana D1-5</name>
    <dbReference type="NCBI Taxonomy" id="1245745"/>
    <lineage>
        <taxon>Eukaryota</taxon>
        <taxon>Fungi</taxon>
        <taxon>Dikarya</taxon>
        <taxon>Ascomycota</taxon>
        <taxon>Pezizomycotina</taxon>
        <taxon>Sordariomycetes</taxon>
        <taxon>Hypocreomycetidae</taxon>
        <taxon>Hypocreales</taxon>
        <taxon>Cordycipitaceae</taxon>
        <taxon>Beauveria</taxon>
    </lineage>
</organism>
<dbReference type="Gene3D" id="3.40.50.720">
    <property type="entry name" value="NAD(P)-binding Rossmann-like Domain"/>
    <property type="match status" value="1"/>
</dbReference>
<comment type="similarity">
    <text evidence="2 6">Belongs to the 6-phosphogluconate dehydrogenase family.</text>
</comment>
<dbReference type="InterPro" id="IPR006115">
    <property type="entry name" value="6PGDH_NADP-bd"/>
</dbReference>
<evidence type="ECO:0000313" key="10">
    <source>
        <dbReference type="Proteomes" id="UP000030106"/>
    </source>
</evidence>
<dbReference type="InterPro" id="IPR006183">
    <property type="entry name" value="Pgluconate_DH"/>
</dbReference>
<dbReference type="Gene3D" id="1.10.1040.10">
    <property type="entry name" value="N-(1-d-carboxylethyl)-l-norvaline Dehydrogenase, domain 2"/>
    <property type="match status" value="1"/>
</dbReference>
<dbReference type="UniPathway" id="UPA00115">
    <property type="reaction ID" value="UER00410"/>
</dbReference>
<feature type="active site" description="Proton acceptor" evidence="7">
    <location>
        <position position="196"/>
    </location>
</feature>
<feature type="active site" description="Proton donor" evidence="7">
    <location>
        <position position="203"/>
    </location>
</feature>